<keyword evidence="2" id="KW-0812">Transmembrane</keyword>
<proteinExistence type="predicted"/>
<dbReference type="STRING" id="56216.A0A1A6HN15"/>
<dbReference type="PANTHER" id="PTHR24025">
    <property type="entry name" value="DESMOGLEIN FAMILY MEMBER"/>
    <property type="match status" value="1"/>
</dbReference>
<keyword evidence="3" id="KW-0677">Repeat</keyword>
<dbReference type="FunFam" id="2.60.40.60:FF:000010">
    <property type="entry name" value="Cadherin EGF LAG seven-pass G-type receptor 3"/>
    <property type="match status" value="1"/>
</dbReference>
<feature type="domain" description="Cadherin" evidence="9">
    <location>
        <begin position="40"/>
        <end position="143"/>
    </location>
</feature>
<dbReference type="Pfam" id="PF00028">
    <property type="entry name" value="Cadherin"/>
    <property type="match status" value="1"/>
</dbReference>
<feature type="domain" description="Cadherin" evidence="9">
    <location>
        <begin position="15"/>
        <end position="39"/>
    </location>
</feature>
<comment type="subcellular location">
    <subcellularLocation>
        <location evidence="1">Membrane</location>
        <topology evidence="1">Single-pass type I membrane protein</topology>
    </subcellularLocation>
</comment>
<dbReference type="GO" id="GO:0005509">
    <property type="term" value="F:calcium ion binding"/>
    <property type="evidence" value="ECO:0007669"/>
    <property type="project" value="UniProtKB-UniRule"/>
</dbReference>
<evidence type="ECO:0000313" key="11">
    <source>
        <dbReference type="Proteomes" id="UP000092124"/>
    </source>
</evidence>
<dbReference type="InterPro" id="IPR015919">
    <property type="entry name" value="Cadherin-like_sf"/>
</dbReference>
<dbReference type="GO" id="GO:0005911">
    <property type="term" value="C:cell-cell junction"/>
    <property type="evidence" value="ECO:0007669"/>
    <property type="project" value="TreeGrafter"/>
</dbReference>
<gene>
    <name evidence="10" type="ORF">A6R68_22132</name>
</gene>
<dbReference type="PRINTS" id="PR00205">
    <property type="entry name" value="CADHERIN"/>
</dbReference>
<dbReference type="PROSITE" id="PS50268">
    <property type="entry name" value="CADHERIN_2"/>
    <property type="match status" value="2"/>
</dbReference>
<dbReference type="EMBL" id="LZPO01018549">
    <property type="protein sequence ID" value="OBS79666.1"/>
    <property type="molecule type" value="Genomic_DNA"/>
</dbReference>
<comment type="caution">
    <text evidence="10">The sequence shown here is derived from an EMBL/GenBank/DDBJ whole genome shotgun (WGS) entry which is preliminary data.</text>
</comment>
<evidence type="ECO:0000256" key="1">
    <source>
        <dbReference type="ARBA" id="ARBA00004479"/>
    </source>
</evidence>
<protein>
    <recommendedName>
        <fullName evidence="9">Cadherin domain-containing protein</fullName>
    </recommendedName>
</protein>
<evidence type="ECO:0000259" key="9">
    <source>
        <dbReference type="PROSITE" id="PS50268"/>
    </source>
</evidence>
<dbReference type="AlphaFoldDB" id="A0A1A6HN15"/>
<dbReference type="GO" id="GO:0005886">
    <property type="term" value="C:plasma membrane"/>
    <property type="evidence" value="ECO:0007669"/>
    <property type="project" value="InterPro"/>
</dbReference>
<evidence type="ECO:0000313" key="10">
    <source>
        <dbReference type="EMBL" id="OBS79666.1"/>
    </source>
</evidence>
<dbReference type="InterPro" id="IPR050971">
    <property type="entry name" value="Cadherin-domain_protein"/>
</dbReference>
<dbReference type="Proteomes" id="UP000092124">
    <property type="component" value="Unassembled WGS sequence"/>
</dbReference>
<dbReference type="GO" id="GO:0007156">
    <property type="term" value="P:homophilic cell adhesion via plasma membrane adhesion molecules"/>
    <property type="evidence" value="ECO:0007669"/>
    <property type="project" value="InterPro"/>
</dbReference>
<keyword evidence="11" id="KW-1185">Reference proteome</keyword>
<evidence type="ECO:0000256" key="7">
    <source>
        <dbReference type="ARBA" id="ARBA00023136"/>
    </source>
</evidence>
<dbReference type="PROSITE" id="PS00232">
    <property type="entry name" value="CADHERIN_1"/>
    <property type="match status" value="1"/>
</dbReference>
<evidence type="ECO:0000256" key="5">
    <source>
        <dbReference type="ARBA" id="ARBA00022889"/>
    </source>
</evidence>
<evidence type="ECO:0000256" key="4">
    <source>
        <dbReference type="ARBA" id="ARBA00022837"/>
    </source>
</evidence>
<dbReference type="SUPFAM" id="SSF49313">
    <property type="entry name" value="Cadherin-like"/>
    <property type="match status" value="1"/>
</dbReference>
<feature type="non-terminal residue" evidence="10">
    <location>
        <position position="146"/>
    </location>
</feature>
<evidence type="ECO:0000256" key="3">
    <source>
        <dbReference type="ARBA" id="ARBA00022737"/>
    </source>
</evidence>
<evidence type="ECO:0000256" key="2">
    <source>
        <dbReference type="ARBA" id="ARBA00022692"/>
    </source>
</evidence>
<evidence type="ECO:0000256" key="6">
    <source>
        <dbReference type="ARBA" id="ARBA00022989"/>
    </source>
</evidence>
<evidence type="ECO:0000256" key="8">
    <source>
        <dbReference type="PROSITE-ProRule" id="PRU00043"/>
    </source>
</evidence>
<dbReference type="InterPro" id="IPR002126">
    <property type="entry name" value="Cadherin-like_dom"/>
</dbReference>
<dbReference type="InterPro" id="IPR020894">
    <property type="entry name" value="Cadherin_CS"/>
</dbReference>
<dbReference type="OrthoDB" id="6252479at2759"/>
<dbReference type="PANTHER" id="PTHR24025:SF23">
    <property type="entry name" value="NEURAL-CADHERIN"/>
    <property type="match status" value="1"/>
</dbReference>
<sequence length="146" mass="15361">MPVCFCRVWTVQILGSPALTGTGTINVLVDDINDNVPTFASNIHFTEIPEDAPTGTDVLLVNASDADAAANAIISYSIIGGNSQFTINPSTGQIITSALLDRETKDNYTLVVVASDAGSPESLSSSTSVLVTVTDVNDNPPRFQHH</sequence>
<name>A0A1A6HN15_NEOLE</name>
<keyword evidence="4 8" id="KW-0106">Calcium</keyword>
<keyword evidence="6" id="KW-1133">Transmembrane helix</keyword>
<dbReference type="Gene3D" id="2.60.40.60">
    <property type="entry name" value="Cadherins"/>
    <property type="match status" value="2"/>
</dbReference>
<keyword evidence="5" id="KW-0130">Cell adhesion</keyword>
<organism evidence="10 11">
    <name type="scientific">Neotoma lepida</name>
    <name type="common">Desert woodrat</name>
    <dbReference type="NCBI Taxonomy" id="56216"/>
    <lineage>
        <taxon>Eukaryota</taxon>
        <taxon>Metazoa</taxon>
        <taxon>Chordata</taxon>
        <taxon>Craniata</taxon>
        <taxon>Vertebrata</taxon>
        <taxon>Euteleostomi</taxon>
        <taxon>Mammalia</taxon>
        <taxon>Eutheria</taxon>
        <taxon>Euarchontoglires</taxon>
        <taxon>Glires</taxon>
        <taxon>Rodentia</taxon>
        <taxon>Myomorpha</taxon>
        <taxon>Muroidea</taxon>
        <taxon>Cricetidae</taxon>
        <taxon>Neotominae</taxon>
        <taxon>Neotoma</taxon>
    </lineage>
</organism>
<accession>A0A1A6HN15</accession>
<dbReference type="CDD" id="cd11304">
    <property type="entry name" value="Cadherin_repeat"/>
    <property type="match status" value="1"/>
</dbReference>
<reference evidence="10 11" key="1">
    <citation type="submission" date="2016-06" db="EMBL/GenBank/DDBJ databases">
        <title>The Draft Genome Sequence and Annotation of the Desert Woodrat Neotoma lepida.</title>
        <authorList>
            <person name="Campbell M."/>
            <person name="Oakeson K.F."/>
            <person name="Yandell M."/>
            <person name="Halpert J.R."/>
            <person name="Dearing D."/>
        </authorList>
    </citation>
    <scope>NUCLEOTIDE SEQUENCE [LARGE SCALE GENOMIC DNA]</scope>
    <source>
        <strain evidence="10">417</strain>
        <tissue evidence="10">Liver</tissue>
    </source>
</reference>
<keyword evidence="7" id="KW-0472">Membrane</keyword>
<dbReference type="SMART" id="SM00112">
    <property type="entry name" value="CA"/>
    <property type="match status" value="1"/>
</dbReference>